<dbReference type="AlphaFoldDB" id="A0A061I345"/>
<evidence type="ECO:0000313" key="2">
    <source>
        <dbReference type="Proteomes" id="UP000030759"/>
    </source>
</evidence>
<proteinExistence type="predicted"/>
<dbReference type="EMBL" id="KE677148">
    <property type="protein sequence ID" value="ERE73544.1"/>
    <property type="molecule type" value="Genomic_DNA"/>
</dbReference>
<protein>
    <submittedName>
        <fullName evidence="1">Uncharacterized protein</fullName>
    </submittedName>
</protein>
<dbReference type="Proteomes" id="UP000030759">
    <property type="component" value="Unassembled WGS sequence"/>
</dbReference>
<reference evidence="2" key="1">
    <citation type="journal article" date="2013" name="Nat. Biotechnol.">
        <title>Chinese hamster genome sequenced from sorted chromosomes.</title>
        <authorList>
            <person name="Brinkrolf K."/>
            <person name="Rupp O."/>
            <person name="Laux H."/>
            <person name="Kollin F."/>
            <person name="Ernst W."/>
            <person name="Linke B."/>
            <person name="Kofler R."/>
            <person name="Romand S."/>
            <person name="Hesse F."/>
            <person name="Budach W.E."/>
            <person name="Galosy S."/>
            <person name="Muller D."/>
            <person name="Noll T."/>
            <person name="Wienberg J."/>
            <person name="Jostock T."/>
            <person name="Leonard M."/>
            <person name="Grillari J."/>
            <person name="Tauch A."/>
            <person name="Goesmann A."/>
            <person name="Helk B."/>
            <person name="Mott J.E."/>
            <person name="Puhler A."/>
            <person name="Borth N."/>
        </authorList>
    </citation>
    <scope>NUCLEOTIDE SEQUENCE [LARGE SCALE GENOMIC DNA]</scope>
    <source>
        <strain evidence="2">17A/GY</strain>
    </source>
</reference>
<sequence>MDKKTESFLLLHTRITPQLQRQMIRSPPLEEWVLHTANIDYNVQDTGAWVGEAQEFERSREWSMDLRTAANQVIENIAGYSSLGWHLCSLTVGRISIHVLWLSEFPWRTSV</sequence>
<name>A0A061I345_CRIGR</name>
<gene>
    <name evidence="1" type="ORF">H671_5g14142</name>
</gene>
<organism evidence="1 2">
    <name type="scientific">Cricetulus griseus</name>
    <name type="common">Chinese hamster</name>
    <name type="synonym">Cricetulus barabensis griseus</name>
    <dbReference type="NCBI Taxonomy" id="10029"/>
    <lineage>
        <taxon>Eukaryota</taxon>
        <taxon>Metazoa</taxon>
        <taxon>Chordata</taxon>
        <taxon>Craniata</taxon>
        <taxon>Vertebrata</taxon>
        <taxon>Euteleostomi</taxon>
        <taxon>Mammalia</taxon>
        <taxon>Eutheria</taxon>
        <taxon>Euarchontoglires</taxon>
        <taxon>Glires</taxon>
        <taxon>Rodentia</taxon>
        <taxon>Myomorpha</taxon>
        <taxon>Muroidea</taxon>
        <taxon>Cricetidae</taxon>
        <taxon>Cricetinae</taxon>
        <taxon>Cricetulus</taxon>
    </lineage>
</organism>
<evidence type="ECO:0000313" key="1">
    <source>
        <dbReference type="EMBL" id="ERE73544.1"/>
    </source>
</evidence>
<accession>A0A061I345</accession>